<keyword evidence="2" id="KW-1133">Transmembrane helix</keyword>
<dbReference type="STRING" id="112413.SAMN05421854_12126"/>
<sequence length="208" mass="22924">MSEDGTLTRVSVHPAPPSRQRWLIPVLVVVLSITVAGGLLARELYRRPDSPRATDSEAMAPSATTSGGSADKSGSVEVGATPDAQNHPQDDAVRTVLKAYFTALNQKNYEAWTETVSDARRSKTPEADWHRNFRSTKDVDVMLYRIEPGAQGTLRALVGFTSTQSLDEAPVDFPEKCIHWRLVLPMKFEHGSYRIDTVDGTATEHDKC</sequence>
<gene>
    <name evidence="3" type="ORF">SAMN05421854_12126</name>
</gene>
<proteinExistence type="predicted"/>
<reference evidence="3 4" key="1">
    <citation type="submission" date="2016-10" db="EMBL/GenBank/DDBJ databases">
        <authorList>
            <person name="de Groot N.N."/>
        </authorList>
    </citation>
    <scope>NUCLEOTIDE SEQUENCE [LARGE SCALE GENOMIC DNA]</scope>
    <source>
        <strain evidence="3 4">DSM 44637</strain>
    </source>
</reference>
<organism evidence="3 4">
    <name type="scientific">Amycolatopsis rubida</name>
    <dbReference type="NCBI Taxonomy" id="112413"/>
    <lineage>
        <taxon>Bacteria</taxon>
        <taxon>Bacillati</taxon>
        <taxon>Actinomycetota</taxon>
        <taxon>Actinomycetes</taxon>
        <taxon>Pseudonocardiales</taxon>
        <taxon>Pseudonocardiaceae</taxon>
        <taxon>Amycolatopsis</taxon>
    </lineage>
</organism>
<dbReference type="AlphaFoldDB" id="A0A1I6AVI0"/>
<dbReference type="Proteomes" id="UP000199137">
    <property type="component" value="Unassembled WGS sequence"/>
</dbReference>
<feature type="transmembrane region" description="Helical" evidence="2">
    <location>
        <begin position="22"/>
        <end position="41"/>
    </location>
</feature>
<evidence type="ECO:0000313" key="3">
    <source>
        <dbReference type="EMBL" id="SFQ72629.1"/>
    </source>
</evidence>
<accession>A0A1I6AVI0</accession>
<dbReference type="EMBL" id="FOWC01000021">
    <property type="protein sequence ID" value="SFQ72629.1"/>
    <property type="molecule type" value="Genomic_DNA"/>
</dbReference>
<feature type="region of interest" description="Disordered" evidence="1">
    <location>
        <begin position="50"/>
        <end position="89"/>
    </location>
</feature>
<evidence type="ECO:0000313" key="4">
    <source>
        <dbReference type="Proteomes" id="UP000199137"/>
    </source>
</evidence>
<keyword evidence="2" id="KW-0812">Transmembrane</keyword>
<protein>
    <submittedName>
        <fullName evidence="3">Uncharacterized protein</fullName>
    </submittedName>
</protein>
<name>A0A1I6AVI0_9PSEU</name>
<keyword evidence="2" id="KW-0472">Membrane</keyword>
<evidence type="ECO:0000256" key="2">
    <source>
        <dbReference type="SAM" id="Phobius"/>
    </source>
</evidence>
<evidence type="ECO:0000256" key="1">
    <source>
        <dbReference type="SAM" id="MobiDB-lite"/>
    </source>
</evidence>